<dbReference type="AlphaFoldDB" id="A0A1C3E4N5"/>
<evidence type="ECO:0000256" key="7">
    <source>
        <dbReference type="ARBA" id="ARBA00022692"/>
    </source>
</evidence>
<evidence type="ECO:0000256" key="8">
    <source>
        <dbReference type="ARBA" id="ARBA00022779"/>
    </source>
</evidence>
<evidence type="ECO:0000256" key="3">
    <source>
        <dbReference type="ARBA" id="ARBA00022448"/>
    </source>
</evidence>
<evidence type="ECO:0000256" key="13">
    <source>
        <dbReference type="SAM" id="Phobius"/>
    </source>
</evidence>
<keyword evidence="5" id="KW-0145">Chemotaxis</keyword>
<keyword evidence="12 13" id="KW-0472">Membrane</keyword>
<keyword evidence="9" id="KW-0375">Hydrogen ion transport</keyword>
<dbReference type="RefSeq" id="WP_068852396.1">
    <property type="nucleotide sequence ID" value="NZ_LYDR01000154.1"/>
</dbReference>
<evidence type="ECO:0000256" key="6">
    <source>
        <dbReference type="ARBA" id="ARBA00022519"/>
    </source>
</evidence>
<evidence type="ECO:0000313" key="16">
    <source>
        <dbReference type="EMBL" id="ODA28197.1"/>
    </source>
</evidence>
<protein>
    <submittedName>
        <fullName evidence="16">Flagellar motor stator protein MotA</fullName>
    </submittedName>
</protein>
<dbReference type="InterPro" id="IPR046786">
    <property type="entry name" value="MotA_N"/>
</dbReference>
<keyword evidence="16" id="KW-0282">Flagellum</keyword>
<proteinExistence type="inferred from homology"/>
<dbReference type="PANTHER" id="PTHR30433:SF4">
    <property type="entry name" value="MOTILITY PROTEIN A"/>
    <property type="match status" value="1"/>
</dbReference>
<dbReference type="PROSITE" id="PS01307">
    <property type="entry name" value="MOTA"/>
    <property type="match status" value="1"/>
</dbReference>
<keyword evidence="8" id="KW-0283">Flagellar rotation</keyword>
<comment type="subcellular location">
    <subcellularLocation>
        <location evidence="1">Cell inner membrane</location>
        <topology evidence="1">Multi-pass membrane protein</topology>
    </subcellularLocation>
</comment>
<gene>
    <name evidence="16" type="ORF">A6X21_00850</name>
</gene>
<evidence type="ECO:0000256" key="2">
    <source>
        <dbReference type="ARBA" id="ARBA00008038"/>
    </source>
</evidence>
<feature type="domain" description="Motility protein A N-terminal" evidence="15">
    <location>
        <begin position="4"/>
        <end position="93"/>
    </location>
</feature>
<keyword evidence="16" id="KW-0969">Cilium</keyword>
<dbReference type="InterPro" id="IPR000540">
    <property type="entry name" value="Flag_MotA_CS"/>
</dbReference>
<dbReference type="Pfam" id="PF20560">
    <property type="entry name" value="MotA_N"/>
    <property type="match status" value="1"/>
</dbReference>
<comment type="similarity">
    <text evidence="2">Belongs to the MotA family.</text>
</comment>
<evidence type="ECO:0000256" key="4">
    <source>
        <dbReference type="ARBA" id="ARBA00022475"/>
    </source>
</evidence>
<dbReference type="InterPro" id="IPR047055">
    <property type="entry name" value="MotA-like"/>
</dbReference>
<evidence type="ECO:0000256" key="10">
    <source>
        <dbReference type="ARBA" id="ARBA00022989"/>
    </source>
</evidence>
<organism evidence="16 17">
    <name type="scientific">Planctopirus hydrillae</name>
    <dbReference type="NCBI Taxonomy" id="1841610"/>
    <lineage>
        <taxon>Bacteria</taxon>
        <taxon>Pseudomonadati</taxon>
        <taxon>Planctomycetota</taxon>
        <taxon>Planctomycetia</taxon>
        <taxon>Planctomycetales</taxon>
        <taxon>Planctomycetaceae</taxon>
        <taxon>Planctopirus</taxon>
    </lineage>
</organism>
<reference evidence="16 17" key="1">
    <citation type="submission" date="2016-05" db="EMBL/GenBank/DDBJ databases">
        <title>Genomic and physiological characterization of Planctopirus sp. isolated from fresh water lake.</title>
        <authorList>
            <person name="Subhash Y."/>
            <person name="Ramana C."/>
        </authorList>
    </citation>
    <scope>NUCLEOTIDE SEQUENCE [LARGE SCALE GENOMIC DNA]</scope>
    <source>
        <strain evidence="16 17">JC280</strain>
    </source>
</reference>
<feature type="transmembrane region" description="Helical" evidence="13">
    <location>
        <begin position="174"/>
        <end position="191"/>
    </location>
</feature>
<dbReference type="Proteomes" id="UP000094828">
    <property type="component" value="Unassembled WGS sequence"/>
</dbReference>
<name>A0A1C3E4N5_9PLAN</name>
<dbReference type="InterPro" id="IPR022522">
    <property type="entry name" value="Flagellar_motor_stator_MotA"/>
</dbReference>
<evidence type="ECO:0000313" key="17">
    <source>
        <dbReference type="Proteomes" id="UP000094828"/>
    </source>
</evidence>
<feature type="domain" description="MotA/TolQ/ExbB proton channel" evidence="14">
    <location>
        <begin position="121"/>
        <end position="227"/>
    </location>
</feature>
<dbReference type="GO" id="GO:1902600">
    <property type="term" value="P:proton transmembrane transport"/>
    <property type="evidence" value="ECO:0007669"/>
    <property type="project" value="UniProtKB-KW"/>
</dbReference>
<dbReference type="SMR" id="A0A1C3E4N5"/>
<evidence type="ECO:0000256" key="9">
    <source>
        <dbReference type="ARBA" id="ARBA00022781"/>
    </source>
</evidence>
<evidence type="ECO:0000256" key="11">
    <source>
        <dbReference type="ARBA" id="ARBA00023065"/>
    </source>
</evidence>
<evidence type="ECO:0000256" key="5">
    <source>
        <dbReference type="ARBA" id="ARBA00022500"/>
    </source>
</evidence>
<feature type="transmembrane region" description="Helical" evidence="13">
    <location>
        <begin position="203"/>
        <end position="225"/>
    </location>
</feature>
<keyword evidence="17" id="KW-1185">Reference proteome</keyword>
<keyword evidence="4" id="KW-1003">Cell membrane</keyword>
<evidence type="ECO:0000259" key="14">
    <source>
        <dbReference type="Pfam" id="PF01618"/>
    </source>
</evidence>
<dbReference type="OrthoDB" id="9806929at2"/>
<keyword evidence="6" id="KW-0997">Cell inner membrane</keyword>
<keyword evidence="7 13" id="KW-0812">Transmembrane</keyword>
<dbReference type="EMBL" id="LYDR01000154">
    <property type="protein sequence ID" value="ODA28197.1"/>
    <property type="molecule type" value="Genomic_DNA"/>
</dbReference>
<feature type="transmembrane region" description="Helical" evidence="13">
    <location>
        <begin position="31"/>
        <end position="49"/>
    </location>
</feature>
<keyword evidence="3" id="KW-0813">Transport</keyword>
<sequence>MFVIIGFIVVTGCVLGGYTWAGGHVEALIHPSEVLTIGGASLGAMLVMGSPKILKDLIKAIIGALKGSPFNKKAYGDLFKLSYDLLKTARKDGLLALEPHLNDPHESKIFSKYPRLQKDHHFTTFLCDGLSSVVEASMSQEQLHDLLQKQIAVMEEEHHQAVGILAKSADAMPGFGIVAAVLGIVITMGAIDGPVEEIGHKVGAALVGTFLGILASYGFMAPLAARMDLLGKSEMDFYRTTAAIIEAAIGGAAPKQIIEQARRVVCSEARPERVELEKMLKEADAAA</sequence>
<keyword evidence="10 13" id="KW-1133">Transmembrane helix</keyword>
<keyword evidence="11" id="KW-0406">Ion transport</keyword>
<dbReference type="STRING" id="1841610.A6X21_00850"/>
<dbReference type="InterPro" id="IPR002898">
    <property type="entry name" value="MotA_ExbB_proton_chnl"/>
</dbReference>
<comment type="caution">
    <text evidence="16">The sequence shown here is derived from an EMBL/GenBank/DDBJ whole genome shotgun (WGS) entry which is preliminary data.</text>
</comment>
<dbReference type="GO" id="GO:0006935">
    <property type="term" value="P:chemotaxis"/>
    <property type="evidence" value="ECO:0007669"/>
    <property type="project" value="UniProtKB-KW"/>
</dbReference>
<dbReference type="GO" id="GO:0005886">
    <property type="term" value="C:plasma membrane"/>
    <property type="evidence" value="ECO:0007669"/>
    <property type="project" value="UniProtKB-SubCell"/>
</dbReference>
<evidence type="ECO:0000256" key="1">
    <source>
        <dbReference type="ARBA" id="ARBA00004429"/>
    </source>
</evidence>
<accession>A0A1C3E4N5</accession>
<dbReference type="GO" id="GO:0071978">
    <property type="term" value="P:bacterial-type flagellum-dependent swarming motility"/>
    <property type="evidence" value="ECO:0007669"/>
    <property type="project" value="InterPro"/>
</dbReference>
<dbReference type="Pfam" id="PF01618">
    <property type="entry name" value="MotA_ExbB"/>
    <property type="match status" value="1"/>
</dbReference>
<dbReference type="NCBIfam" id="TIGR03818">
    <property type="entry name" value="MotA1"/>
    <property type="match status" value="1"/>
</dbReference>
<dbReference type="PANTHER" id="PTHR30433">
    <property type="entry name" value="CHEMOTAXIS PROTEIN MOTA"/>
    <property type="match status" value="1"/>
</dbReference>
<keyword evidence="16" id="KW-0966">Cell projection</keyword>
<evidence type="ECO:0000256" key="12">
    <source>
        <dbReference type="ARBA" id="ARBA00023136"/>
    </source>
</evidence>
<evidence type="ECO:0000259" key="15">
    <source>
        <dbReference type="Pfam" id="PF20560"/>
    </source>
</evidence>